<dbReference type="SUPFAM" id="SSF50630">
    <property type="entry name" value="Acid proteases"/>
    <property type="match status" value="1"/>
</dbReference>
<keyword evidence="5" id="KW-0645">Protease</keyword>
<dbReference type="PRINTS" id="PR00792">
    <property type="entry name" value="PEPSIN"/>
</dbReference>
<dbReference type="EMBL" id="DF830071">
    <property type="protein sequence ID" value="GAK63944.1"/>
    <property type="molecule type" value="Genomic_DNA"/>
</dbReference>
<keyword evidence="6" id="KW-1185">Reference proteome</keyword>
<dbReference type="PROSITE" id="PS51767">
    <property type="entry name" value="PEPTIDASE_A1"/>
    <property type="match status" value="1"/>
</dbReference>
<feature type="region of interest" description="Disordered" evidence="3">
    <location>
        <begin position="153"/>
        <end position="172"/>
    </location>
</feature>
<dbReference type="InterPro" id="IPR021109">
    <property type="entry name" value="Peptidase_aspartic_dom_sf"/>
</dbReference>
<evidence type="ECO:0000313" key="6">
    <source>
        <dbReference type="Proteomes" id="UP000053758"/>
    </source>
</evidence>
<feature type="active site" evidence="2">
    <location>
        <position position="214"/>
    </location>
</feature>
<dbReference type="AlphaFoldDB" id="A0A081CB98"/>
<gene>
    <name evidence="5" type="ORF">PAN0_004c2153</name>
</gene>
<dbReference type="Gene3D" id="2.40.70.10">
    <property type="entry name" value="Acid Proteases"/>
    <property type="match status" value="2"/>
</dbReference>
<evidence type="ECO:0000259" key="4">
    <source>
        <dbReference type="PROSITE" id="PS51767"/>
    </source>
</evidence>
<feature type="active site" evidence="2">
    <location>
        <position position="478"/>
    </location>
</feature>
<comment type="similarity">
    <text evidence="1">Belongs to the peptidase A1 family.</text>
</comment>
<dbReference type="Proteomes" id="UP000053758">
    <property type="component" value="Unassembled WGS sequence"/>
</dbReference>
<dbReference type="GO" id="GO:0006508">
    <property type="term" value="P:proteolysis"/>
    <property type="evidence" value="ECO:0007669"/>
    <property type="project" value="UniProtKB-KW"/>
</dbReference>
<dbReference type="InterPro" id="IPR033121">
    <property type="entry name" value="PEPTIDASE_A1"/>
</dbReference>
<organism evidence="5">
    <name type="scientific">Pseudozyma antarctica</name>
    <name type="common">Yeast</name>
    <name type="synonym">Candida antarctica</name>
    <dbReference type="NCBI Taxonomy" id="84753"/>
    <lineage>
        <taxon>Eukaryota</taxon>
        <taxon>Fungi</taxon>
        <taxon>Dikarya</taxon>
        <taxon>Basidiomycota</taxon>
        <taxon>Ustilaginomycotina</taxon>
        <taxon>Ustilaginomycetes</taxon>
        <taxon>Ustilaginales</taxon>
        <taxon>Ustilaginaceae</taxon>
        <taxon>Moesziomyces</taxon>
    </lineage>
</organism>
<name>A0A081CB98_PSEA2</name>
<dbReference type="InterPro" id="IPR001461">
    <property type="entry name" value="Aspartic_peptidase_A1"/>
</dbReference>
<evidence type="ECO:0000256" key="1">
    <source>
        <dbReference type="ARBA" id="ARBA00007447"/>
    </source>
</evidence>
<evidence type="ECO:0000313" key="5">
    <source>
        <dbReference type="EMBL" id="GAK63944.1"/>
    </source>
</evidence>
<sequence length="728" mass="76719">MPRFGPHLNAVPDVIVKRPAAGNSFGEMSYFHCLNFGSNLLQRNTMNRLHPRLRAGASEDFSPKIAEAKVERSVSEASQGPSLPLSATTIVLRPLSMHCSNTAVRRGWRCTLALALLLAAGISHCTARLAAPPPWFQSLPSVDESAIELRAPAHLSSSSSDAQEQQQHFQSQALRRRAVQNANDTMQSLGLLSGAYDIPLNVSSPPQLVFVQLDTGSSDLWITSSRCSSSQCKADGVLTLDIDKSSSFRTIQIDAAAALNLTASSFGDNATQTSTNSSTISKRADTDVAFSIFYDDDTAAKGVLGADEVRMAGLRVERQAFALIDETNVTLGAQGISGVLGLGFPRGSTIARSLVGYQDQVGDVSTLPLATSLLRTNVSYPMFGLYLTPSGGRATFGAADPIVLPTGQDRSLVQWHDVVPFPSGDTSLPANATLNVDAPALGSYVQWVVRLTAAGVAGRPATLTPTYTQVGETLALIDSGSSAVLGPAADVESLFGGITNSRHVGGGRFVVPCDTTARMYFSFGGRNITLLPQDYLIGPDTLQPYLCFAWPAASPPDATGVDWILGTPFLRATYALFAIGINDVEPPKVGFFPLRQPADATEPAQVFQPEPTQSVLSWVSAQGTKINSVLPNSLVSLSMPSRQPYFFGNATATPSAGVVPTRVGASSTYSPILPTLEAGTAASLPVVASSSPIPVPSNPAKPQTNAATCTTPPWIPAALVACILIYTL</sequence>
<feature type="compositionally biased region" description="Low complexity" evidence="3">
    <location>
        <begin position="156"/>
        <end position="172"/>
    </location>
</feature>
<dbReference type="Pfam" id="PF00026">
    <property type="entry name" value="Asp"/>
    <property type="match status" value="2"/>
</dbReference>
<dbReference type="GO" id="GO:0004190">
    <property type="term" value="F:aspartic-type endopeptidase activity"/>
    <property type="evidence" value="ECO:0007669"/>
    <property type="project" value="InterPro"/>
</dbReference>
<dbReference type="RefSeq" id="XP_014657584.1">
    <property type="nucleotide sequence ID" value="XM_014802098.1"/>
</dbReference>
<dbReference type="PANTHER" id="PTHR47966:SF74">
    <property type="entry name" value="AGR407CP"/>
    <property type="match status" value="1"/>
</dbReference>
<proteinExistence type="inferred from homology"/>
<evidence type="ECO:0000256" key="2">
    <source>
        <dbReference type="PIRSR" id="PIRSR601461-1"/>
    </source>
</evidence>
<reference evidence="5" key="1">
    <citation type="submission" date="2014-07" db="EMBL/GenBank/DDBJ databases">
        <title>Draft genome sequence of the yeast Pseudozyma antarctica JCM 10317 known as a producer of lipase B which used in a wide range of industrial applications.</title>
        <authorList>
            <person name="Morita T."/>
            <person name="Saika A."/>
            <person name="Koike H."/>
        </authorList>
    </citation>
    <scope>NUCLEOTIDE SEQUENCE</scope>
    <source>
        <strain evidence="5">JCM 10317</strain>
    </source>
</reference>
<feature type="domain" description="Peptidase A1" evidence="4">
    <location>
        <begin position="196"/>
        <end position="592"/>
    </location>
</feature>
<protein>
    <submittedName>
        <fullName evidence="5">Acid protease</fullName>
    </submittedName>
</protein>
<keyword evidence="5" id="KW-0378">Hydrolase</keyword>
<dbReference type="PANTHER" id="PTHR47966">
    <property type="entry name" value="BETA-SITE APP-CLEAVING ENZYME, ISOFORM A-RELATED"/>
    <property type="match status" value="1"/>
</dbReference>
<dbReference type="InterPro" id="IPR034164">
    <property type="entry name" value="Pepsin-like_dom"/>
</dbReference>
<dbReference type="HOGENOM" id="CLU_380334_0_0_1"/>
<evidence type="ECO:0000256" key="3">
    <source>
        <dbReference type="SAM" id="MobiDB-lite"/>
    </source>
</evidence>
<accession>A0A081CB98</accession>
<dbReference type="CDD" id="cd05471">
    <property type="entry name" value="pepsin_like"/>
    <property type="match status" value="1"/>
</dbReference>
<dbReference type="GeneID" id="26302971"/>